<dbReference type="EMBL" id="LTDF01000135">
    <property type="protein sequence ID" value="KXT45806.1"/>
    <property type="molecule type" value="Genomic_DNA"/>
</dbReference>
<dbReference type="Pfam" id="PF14322">
    <property type="entry name" value="SusD-like_3"/>
    <property type="match status" value="1"/>
</dbReference>
<proteinExistence type="inferred from homology"/>
<feature type="domain" description="RagB/SusD" evidence="6">
    <location>
        <begin position="338"/>
        <end position="638"/>
    </location>
</feature>
<sequence>MMSLLKYIYSLSLVVLSGFLLVACEDFLDRQEDEKLTFEKIWESRNTTKQYWLNAMSFLPKENAREIGNDDPYIGASDEGSIAFERNFRAMNFGSWNPSSIPYYKMDYYYKGIRECNIFLQNADRCSDPLLDKHELAKWKIQARFARAYYYFVMMRDFGPVFLLGDELLDFMATTEELHRPRATWEQCVDYVVSEMTACAEDPAMQKQTELSNSEWGFATQGTCYAVISRLTLYSARDLFNGNTLYRNIVNPVCEEFPEQSGKALFPQTYDANKWLIAAQAAHKVFDDGSYKLYRAGNGNPYEDYYGIGYKTWNSELIWTDGYFSRFGWGVTTVPTGIAGTAYGGIGPTQQQVDAYAMNNGRYPILGYNASGKPIVDTDAGYSVENEFVKTDWEYPAKGWSTSDNYWIKAPNMYKDREPRFYITVFFSGNNWLHGEARTPISFAKGGNGNKSPDYPKSGYLCNRFYDHYQNSAGNNWGNITFPVFRLGEIYLNFIESVLECKKRGVTLPVGYYEEAMDKWNDLRNRAGVLPILEVYPDASIEDLIEFCRKERRVELAFERHRYFDTRTWKIAEKTDGGKMYGMDTTYPLGNMSPTETPDGFWKRVVFENRIFNRNHYLYPFAQREIDRNKLLVQNYGW</sequence>
<name>A0A139L310_9BACE</name>
<dbReference type="PROSITE" id="PS51257">
    <property type="entry name" value="PROKAR_LIPOPROTEIN"/>
    <property type="match status" value="1"/>
</dbReference>
<evidence type="ECO:0000259" key="6">
    <source>
        <dbReference type="Pfam" id="PF07980"/>
    </source>
</evidence>
<evidence type="ECO:0000259" key="7">
    <source>
        <dbReference type="Pfam" id="PF14322"/>
    </source>
</evidence>
<dbReference type="InterPro" id="IPR012944">
    <property type="entry name" value="SusD_RagB_dom"/>
</dbReference>
<keyword evidence="4" id="KW-0472">Membrane</keyword>
<evidence type="ECO:0000256" key="3">
    <source>
        <dbReference type="ARBA" id="ARBA00022729"/>
    </source>
</evidence>
<evidence type="ECO:0000313" key="9">
    <source>
        <dbReference type="Proteomes" id="UP000070319"/>
    </source>
</evidence>
<dbReference type="InterPro" id="IPR011990">
    <property type="entry name" value="TPR-like_helical_dom_sf"/>
</dbReference>
<keyword evidence="3" id="KW-0732">Signal</keyword>
<protein>
    <submittedName>
        <fullName evidence="8">SusD family protein</fullName>
    </submittedName>
</protein>
<evidence type="ECO:0000256" key="5">
    <source>
        <dbReference type="ARBA" id="ARBA00023237"/>
    </source>
</evidence>
<comment type="caution">
    <text evidence="8">The sequence shown here is derived from an EMBL/GenBank/DDBJ whole genome shotgun (WGS) entry which is preliminary data.</text>
</comment>
<evidence type="ECO:0000256" key="1">
    <source>
        <dbReference type="ARBA" id="ARBA00004442"/>
    </source>
</evidence>
<feature type="domain" description="SusD-like N-terminal" evidence="7">
    <location>
        <begin position="26"/>
        <end position="233"/>
    </location>
</feature>
<dbReference type="RefSeq" id="WP_061437298.1">
    <property type="nucleotide sequence ID" value="NZ_KQ968725.1"/>
</dbReference>
<dbReference type="GO" id="GO:0009279">
    <property type="term" value="C:cell outer membrane"/>
    <property type="evidence" value="ECO:0007669"/>
    <property type="project" value="UniProtKB-SubCell"/>
</dbReference>
<dbReference type="InterPro" id="IPR033985">
    <property type="entry name" value="SusD-like_N"/>
</dbReference>
<dbReference type="Proteomes" id="UP000070319">
    <property type="component" value="Unassembled WGS sequence"/>
</dbReference>
<evidence type="ECO:0000256" key="4">
    <source>
        <dbReference type="ARBA" id="ARBA00023136"/>
    </source>
</evidence>
<gene>
    <name evidence="8" type="ORF">HMPREF2531_03462</name>
</gene>
<dbReference type="SUPFAM" id="SSF48452">
    <property type="entry name" value="TPR-like"/>
    <property type="match status" value="1"/>
</dbReference>
<dbReference type="Pfam" id="PF07980">
    <property type="entry name" value="SusD_RagB"/>
    <property type="match status" value="1"/>
</dbReference>
<comment type="subcellular location">
    <subcellularLocation>
        <location evidence="1">Cell outer membrane</location>
    </subcellularLocation>
</comment>
<reference evidence="8 9" key="1">
    <citation type="submission" date="2016-02" db="EMBL/GenBank/DDBJ databases">
        <authorList>
            <person name="Wen L."/>
            <person name="He K."/>
            <person name="Yang H."/>
        </authorList>
    </citation>
    <scope>NUCLEOTIDE SEQUENCE [LARGE SCALE GENOMIC DNA]</scope>
    <source>
        <strain evidence="8 9">KLE1704</strain>
    </source>
</reference>
<keyword evidence="5" id="KW-0998">Cell outer membrane</keyword>
<dbReference type="PATRIC" id="fig|329854.7.peg.3528"/>
<dbReference type="Gene3D" id="1.25.40.390">
    <property type="match status" value="1"/>
</dbReference>
<comment type="similarity">
    <text evidence="2">Belongs to the SusD family.</text>
</comment>
<dbReference type="AlphaFoldDB" id="A0A139L310"/>
<evidence type="ECO:0000256" key="2">
    <source>
        <dbReference type="ARBA" id="ARBA00006275"/>
    </source>
</evidence>
<accession>A0A139L310</accession>
<organism evidence="8">
    <name type="scientific">Bacteroides intestinalis</name>
    <dbReference type="NCBI Taxonomy" id="329854"/>
    <lineage>
        <taxon>Bacteria</taxon>
        <taxon>Pseudomonadati</taxon>
        <taxon>Bacteroidota</taxon>
        <taxon>Bacteroidia</taxon>
        <taxon>Bacteroidales</taxon>
        <taxon>Bacteroidaceae</taxon>
        <taxon>Bacteroides</taxon>
    </lineage>
</organism>
<evidence type="ECO:0000313" key="8">
    <source>
        <dbReference type="EMBL" id="KXT45806.1"/>
    </source>
</evidence>